<organism evidence="1 2">
    <name type="scientific">Podospora fimiseda</name>
    <dbReference type="NCBI Taxonomy" id="252190"/>
    <lineage>
        <taxon>Eukaryota</taxon>
        <taxon>Fungi</taxon>
        <taxon>Dikarya</taxon>
        <taxon>Ascomycota</taxon>
        <taxon>Pezizomycotina</taxon>
        <taxon>Sordariomycetes</taxon>
        <taxon>Sordariomycetidae</taxon>
        <taxon>Sordariales</taxon>
        <taxon>Podosporaceae</taxon>
        <taxon>Podospora</taxon>
    </lineage>
</organism>
<protein>
    <submittedName>
        <fullName evidence="1">Uncharacterized protein</fullName>
    </submittedName>
</protein>
<keyword evidence="2" id="KW-1185">Reference proteome</keyword>
<dbReference type="AlphaFoldDB" id="A0AAN7BE97"/>
<comment type="caution">
    <text evidence="1">The sequence shown here is derived from an EMBL/GenBank/DDBJ whole genome shotgun (WGS) entry which is preliminary data.</text>
</comment>
<proteinExistence type="predicted"/>
<dbReference type="Gene3D" id="3.90.1300.10">
    <property type="entry name" value="Amidase signature (AS) domain"/>
    <property type="match status" value="1"/>
</dbReference>
<dbReference type="Proteomes" id="UP001301958">
    <property type="component" value="Unassembled WGS sequence"/>
</dbReference>
<dbReference type="SUPFAM" id="SSF75304">
    <property type="entry name" value="Amidase signature (AS) enzymes"/>
    <property type="match status" value="1"/>
</dbReference>
<reference evidence="1" key="2">
    <citation type="submission" date="2023-05" db="EMBL/GenBank/DDBJ databases">
        <authorList>
            <consortium name="Lawrence Berkeley National Laboratory"/>
            <person name="Steindorff A."/>
            <person name="Hensen N."/>
            <person name="Bonometti L."/>
            <person name="Westerberg I."/>
            <person name="Brannstrom I.O."/>
            <person name="Guillou S."/>
            <person name="Cros-Aarteil S."/>
            <person name="Calhoun S."/>
            <person name="Haridas S."/>
            <person name="Kuo A."/>
            <person name="Mondo S."/>
            <person name="Pangilinan J."/>
            <person name="Riley R."/>
            <person name="Labutti K."/>
            <person name="Andreopoulos B."/>
            <person name="Lipzen A."/>
            <person name="Chen C."/>
            <person name="Yanf M."/>
            <person name="Daum C."/>
            <person name="Ng V."/>
            <person name="Clum A."/>
            <person name="Ohm R."/>
            <person name="Martin F."/>
            <person name="Silar P."/>
            <person name="Natvig D."/>
            <person name="Lalanne C."/>
            <person name="Gautier V."/>
            <person name="Ament-Velasquez S.L."/>
            <person name="Kruys A."/>
            <person name="Hutchinson M.I."/>
            <person name="Powell A.J."/>
            <person name="Barry K."/>
            <person name="Miller A.N."/>
            <person name="Grigoriev I.V."/>
            <person name="Debuchy R."/>
            <person name="Gladieux P."/>
            <person name="Thoren M.H."/>
            <person name="Johannesson H."/>
        </authorList>
    </citation>
    <scope>NUCLEOTIDE SEQUENCE</scope>
    <source>
        <strain evidence="1">CBS 990.96</strain>
    </source>
</reference>
<reference evidence="1" key="1">
    <citation type="journal article" date="2023" name="Mol. Phylogenet. Evol.">
        <title>Genome-scale phylogeny and comparative genomics of the fungal order Sordariales.</title>
        <authorList>
            <person name="Hensen N."/>
            <person name="Bonometti L."/>
            <person name="Westerberg I."/>
            <person name="Brannstrom I.O."/>
            <person name="Guillou S."/>
            <person name="Cros-Aarteil S."/>
            <person name="Calhoun S."/>
            <person name="Haridas S."/>
            <person name="Kuo A."/>
            <person name="Mondo S."/>
            <person name="Pangilinan J."/>
            <person name="Riley R."/>
            <person name="LaButti K."/>
            <person name="Andreopoulos B."/>
            <person name="Lipzen A."/>
            <person name="Chen C."/>
            <person name="Yan M."/>
            <person name="Daum C."/>
            <person name="Ng V."/>
            <person name="Clum A."/>
            <person name="Steindorff A."/>
            <person name="Ohm R.A."/>
            <person name="Martin F."/>
            <person name="Silar P."/>
            <person name="Natvig D.O."/>
            <person name="Lalanne C."/>
            <person name="Gautier V."/>
            <person name="Ament-Velasquez S.L."/>
            <person name="Kruys A."/>
            <person name="Hutchinson M.I."/>
            <person name="Powell A.J."/>
            <person name="Barry K."/>
            <person name="Miller A.N."/>
            <person name="Grigoriev I.V."/>
            <person name="Debuchy R."/>
            <person name="Gladieux P."/>
            <person name="Hiltunen Thoren M."/>
            <person name="Johannesson H."/>
        </authorList>
    </citation>
    <scope>NUCLEOTIDE SEQUENCE</scope>
    <source>
        <strain evidence="1">CBS 990.96</strain>
    </source>
</reference>
<accession>A0AAN7BE97</accession>
<sequence length="73" mass="8070">MTTTPIFDLLTTNAAELRELLSTQKLTSVDIVKAHLDQIDKHNNKGAKLNAMISTVPRDLVLAIAQNLDLERS</sequence>
<dbReference type="EMBL" id="MU865464">
    <property type="protein sequence ID" value="KAK4222576.1"/>
    <property type="molecule type" value="Genomic_DNA"/>
</dbReference>
<evidence type="ECO:0000313" key="2">
    <source>
        <dbReference type="Proteomes" id="UP001301958"/>
    </source>
</evidence>
<gene>
    <name evidence="1" type="ORF">QBC38DRAFT_460263</name>
</gene>
<name>A0AAN7BE97_9PEZI</name>
<dbReference type="InterPro" id="IPR036928">
    <property type="entry name" value="AS_sf"/>
</dbReference>
<evidence type="ECO:0000313" key="1">
    <source>
        <dbReference type="EMBL" id="KAK4222576.1"/>
    </source>
</evidence>